<organism evidence="1 2">
    <name type="scientific">Stylosanthes scabra</name>
    <dbReference type="NCBI Taxonomy" id="79078"/>
    <lineage>
        <taxon>Eukaryota</taxon>
        <taxon>Viridiplantae</taxon>
        <taxon>Streptophyta</taxon>
        <taxon>Embryophyta</taxon>
        <taxon>Tracheophyta</taxon>
        <taxon>Spermatophyta</taxon>
        <taxon>Magnoliopsida</taxon>
        <taxon>eudicotyledons</taxon>
        <taxon>Gunneridae</taxon>
        <taxon>Pentapetalae</taxon>
        <taxon>rosids</taxon>
        <taxon>fabids</taxon>
        <taxon>Fabales</taxon>
        <taxon>Fabaceae</taxon>
        <taxon>Papilionoideae</taxon>
        <taxon>50 kb inversion clade</taxon>
        <taxon>dalbergioids sensu lato</taxon>
        <taxon>Dalbergieae</taxon>
        <taxon>Pterocarpus clade</taxon>
        <taxon>Stylosanthes</taxon>
    </lineage>
</organism>
<gene>
    <name evidence="1" type="ORF">PIB30_046510</name>
</gene>
<accession>A0ABU6XE70</accession>
<protein>
    <submittedName>
        <fullName evidence="1">Uncharacterized protein</fullName>
    </submittedName>
</protein>
<dbReference type="EMBL" id="JASCZI010211739">
    <property type="protein sequence ID" value="MED6196335.1"/>
    <property type="molecule type" value="Genomic_DNA"/>
</dbReference>
<evidence type="ECO:0000313" key="2">
    <source>
        <dbReference type="Proteomes" id="UP001341840"/>
    </source>
</evidence>
<evidence type="ECO:0000313" key="1">
    <source>
        <dbReference type="EMBL" id="MED6196335.1"/>
    </source>
</evidence>
<comment type="caution">
    <text evidence="1">The sequence shown here is derived from an EMBL/GenBank/DDBJ whole genome shotgun (WGS) entry which is preliminary data.</text>
</comment>
<dbReference type="Proteomes" id="UP001341840">
    <property type="component" value="Unassembled WGS sequence"/>
</dbReference>
<sequence>MNVMKPIEVAHSGILMEDRIITKRRAQDTPHRMPDSHLYHDPSPCFLNRAFPPPPHNTTTPRHQHHLAASSPSLTGLAKPQKFPPPTTALPPYFTIFHPCCSRRHRQHIFLFPICHPAASTLDLPDSSNFYLFALHYPFQISKKPLRCNNTYHTSQLIVFSKHISLMITLQTLIGQSTHVTTHRHRLSRHHNSRFSFKEKALNDEYNNILLQE</sequence>
<name>A0ABU6XE70_9FABA</name>
<keyword evidence="2" id="KW-1185">Reference proteome</keyword>
<reference evidence="1 2" key="1">
    <citation type="journal article" date="2023" name="Plants (Basel)">
        <title>Bridging the Gap: Combining Genomics and Transcriptomics Approaches to Understand Stylosanthes scabra, an Orphan Legume from the Brazilian Caatinga.</title>
        <authorList>
            <person name="Ferreira-Neto J.R.C."/>
            <person name="da Silva M.D."/>
            <person name="Binneck E."/>
            <person name="de Melo N.F."/>
            <person name="da Silva R.H."/>
            <person name="de Melo A.L.T.M."/>
            <person name="Pandolfi V."/>
            <person name="Bustamante F.O."/>
            <person name="Brasileiro-Vidal A.C."/>
            <person name="Benko-Iseppon A.M."/>
        </authorList>
    </citation>
    <scope>NUCLEOTIDE SEQUENCE [LARGE SCALE GENOMIC DNA]</scope>
    <source>
        <tissue evidence="1">Leaves</tissue>
    </source>
</reference>
<proteinExistence type="predicted"/>